<dbReference type="PRINTS" id="PR00036">
    <property type="entry name" value="HTHLACI"/>
</dbReference>
<dbReference type="AlphaFoldDB" id="A0A4R9C362"/>
<evidence type="ECO:0000259" key="4">
    <source>
        <dbReference type="PROSITE" id="PS50932"/>
    </source>
</evidence>
<proteinExistence type="predicted"/>
<reference evidence="5 6" key="1">
    <citation type="submission" date="2019-01" db="EMBL/GenBank/DDBJ databases">
        <title>Draft Genome Sequences of Helcococcus ovis Strains Isolated from the Uterus and Vagina of Dairy Cows with Metritis.</title>
        <authorList>
            <person name="Cunha F."/>
            <person name="Jeon S.J."/>
            <person name="Kutzer P."/>
            <person name="Galvao K.N."/>
        </authorList>
    </citation>
    <scope>NUCLEOTIDE SEQUENCE [LARGE SCALE GENOMIC DNA]</scope>
    <source>
        <strain evidence="5 6">KG-37</strain>
    </source>
</reference>
<dbReference type="Gene3D" id="3.40.50.2300">
    <property type="match status" value="2"/>
</dbReference>
<keyword evidence="1" id="KW-0805">Transcription regulation</keyword>
<dbReference type="SUPFAM" id="SSF47413">
    <property type="entry name" value="lambda repressor-like DNA-binding domains"/>
    <property type="match status" value="1"/>
</dbReference>
<dbReference type="PANTHER" id="PTHR30146">
    <property type="entry name" value="LACI-RELATED TRANSCRIPTIONAL REPRESSOR"/>
    <property type="match status" value="1"/>
</dbReference>
<gene>
    <name evidence="5" type="ORF">EQF91_03755</name>
</gene>
<evidence type="ECO:0000313" key="6">
    <source>
        <dbReference type="Proteomes" id="UP000297454"/>
    </source>
</evidence>
<organism evidence="5 6">
    <name type="scientific">Helcococcus ovis</name>
    <dbReference type="NCBI Taxonomy" id="72026"/>
    <lineage>
        <taxon>Bacteria</taxon>
        <taxon>Bacillati</taxon>
        <taxon>Bacillota</taxon>
        <taxon>Tissierellia</taxon>
        <taxon>Tissierellales</taxon>
        <taxon>Peptoniphilaceae</taxon>
        <taxon>Helcococcus</taxon>
    </lineage>
</organism>
<dbReference type="Gene3D" id="1.10.260.40">
    <property type="entry name" value="lambda repressor-like DNA-binding domains"/>
    <property type="match status" value="1"/>
</dbReference>
<dbReference type="GeneID" id="97031215"/>
<dbReference type="Pfam" id="PF00532">
    <property type="entry name" value="Peripla_BP_1"/>
    <property type="match status" value="1"/>
</dbReference>
<sequence length="325" mass="36365">MTRKVTIRDVAYLAGVSISTVSRVVSNKVNVNEITRQKVQRAIDKTGYEPNYTARALATKNTDTIAVIIDRTPSKGFANSFFLDILDAIATRLNFYSKDMLLVFSDGKNSTEYSKVKSLIQSNKIDGVIKLSVQKNDKTINFLKESSKPTVVVGRPNSKNMLSVNNDNPKAMQNAVNFLIKKGAKKPAFVGGNKEYIVTIDRQEGFELALKKHMINYDENDMYYVDFSIDAGYELADTLIEKEYDSVACTDDLIAYGIAKRYNELGKFIKIISFNNTYLSKISNLPFSSVDINAKLLGREAVDLIMNPQASQKQTIVDTKLIVRS</sequence>
<dbReference type="InterPro" id="IPR028082">
    <property type="entry name" value="Peripla_BP_I"/>
</dbReference>
<dbReference type="GO" id="GO:0003700">
    <property type="term" value="F:DNA-binding transcription factor activity"/>
    <property type="evidence" value="ECO:0007669"/>
    <property type="project" value="TreeGrafter"/>
</dbReference>
<dbReference type="RefSeq" id="WP_134711189.1">
    <property type="nucleotide sequence ID" value="NZ_CP119081.1"/>
</dbReference>
<name>A0A4R9C362_9FIRM</name>
<dbReference type="Pfam" id="PF00356">
    <property type="entry name" value="LacI"/>
    <property type="match status" value="1"/>
</dbReference>
<dbReference type="InterPro" id="IPR010982">
    <property type="entry name" value="Lambda_DNA-bd_dom_sf"/>
</dbReference>
<feature type="domain" description="HTH lacI-type" evidence="4">
    <location>
        <begin position="5"/>
        <end position="59"/>
    </location>
</feature>
<dbReference type="Proteomes" id="UP000297454">
    <property type="component" value="Unassembled WGS sequence"/>
</dbReference>
<dbReference type="CDD" id="cd01392">
    <property type="entry name" value="HTH_LacI"/>
    <property type="match status" value="1"/>
</dbReference>
<evidence type="ECO:0000256" key="1">
    <source>
        <dbReference type="ARBA" id="ARBA00023015"/>
    </source>
</evidence>
<keyword evidence="6" id="KW-1185">Reference proteome</keyword>
<dbReference type="SMART" id="SM00354">
    <property type="entry name" value="HTH_LACI"/>
    <property type="match status" value="1"/>
</dbReference>
<dbReference type="EMBL" id="SCFR01000009">
    <property type="protein sequence ID" value="TFF66577.1"/>
    <property type="molecule type" value="Genomic_DNA"/>
</dbReference>
<dbReference type="InterPro" id="IPR001761">
    <property type="entry name" value="Peripla_BP/Lac1_sug-bd_dom"/>
</dbReference>
<evidence type="ECO:0000256" key="2">
    <source>
        <dbReference type="ARBA" id="ARBA00023125"/>
    </source>
</evidence>
<dbReference type="InterPro" id="IPR000843">
    <property type="entry name" value="HTH_LacI"/>
</dbReference>
<dbReference type="PROSITE" id="PS00356">
    <property type="entry name" value="HTH_LACI_1"/>
    <property type="match status" value="1"/>
</dbReference>
<dbReference type="SUPFAM" id="SSF53822">
    <property type="entry name" value="Periplasmic binding protein-like I"/>
    <property type="match status" value="1"/>
</dbReference>
<dbReference type="PROSITE" id="PS50932">
    <property type="entry name" value="HTH_LACI_2"/>
    <property type="match status" value="1"/>
</dbReference>
<protein>
    <submittedName>
        <fullName evidence="5">LacI family transcriptional regulator</fullName>
    </submittedName>
</protein>
<evidence type="ECO:0000313" key="5">
    <source>
        <dbReference type="EMBL" id="TFF66577.1"/>
    </source>
</evidence>
<comment type="caution">
    <text evidence="5">The sequence shown here is derived from an EMBL/GenBank/DDBJ whole genome shotgun (WGS) entry which is preliminary data.</text>
</comment>
<dbReference type="OrthoDB" id="9788209at2"/>
<evidence type="ECO:0000256" key="3">
    <source>
        <dbReference type="ARBA" id="ARBA00023163"/>
    </source>
</evidence>
<keyword evidence="3" id="KW-0804">Transcription</keyword>
<dbReference type="PANTHER" id="PTHR30146:SF109">
    <property type="entry name" value="HTH-TYPE TRANSCRIPTIONAL REGULATOR GALS"/>
    <property type="match status" value="1"/>
</dbReference>
<dbReference type="GO" id="GO:0000976">
    <property type="term" value="F:transcription cis-regulatory region binding"/>
    <property type="evidence" value="ECO:0007669"/>
    <property type="project" value="TreeGrafter"/>
</dbReference>
<accession>A0A4R9C362</accession>
<keyword evidence="2" id="KW-0238">DNA-binding</keyword>